<feature type="transmembrane region" description="Helical" evidence="1">
    <location>
        <begin position="189"/>
        <end position="208"/>
    </location>
</feature>
<feature type="transmembrane region" description="Helical" evidence="1">
    <location>
        <begin position="91"/>
        <end position="111"/>
    </location>
</feature>
<evidence type="ECO:0008006" key="4">
    <source>
        <dbReference type="Google" id="ProtNLM"/>
    </source>
</evidence>
<feature type="transmembrane region" description="Helical" evidence="1">
    <location>
        <begin position="61"/>
        <end position="79"/>
    </location>
</feature>
<sequence>MSKVFSIFTIIEFLTFIIAIICLFKDKSLFWKLAIAYMLVTFSTEFTAVIIGRILHQHNVWLYNIYIIFENCFVSFGLYQFLKQYVNPKPLILVGSGLIFSSYCFEVFSHGFTEVFYSATNNLSAAIYVLYSLYYFYVLLKDDNFIKLKYHPQFWWVVGVLFYYFGGTIINLFDDVFRVKLSTGHWLRWYIYIILNLLLYSFWSYSFICRARQRRLLP</sequence>
<evidence type="ECO:0000313" key="3">
    <source>
        <dbReference type="Proteomes" id="UP000652755"/>
    </source>
</evidence>
<protein>
    <recommendedName>
        <fullName evidence="4">Histidine kinase N-terminal 7TM region domain-containing protein</fullName>
    </recommendedName>
</protein>
<comment type="caution">
    <text evidence="2">The sequence shown here is derived from an EMBL/GenBank/DDBJ whole genome shotgun (WGS) entry which is preliminary data.</text>
</comment>
<gene>
    <name evidence="2" type="ORF">H7U22_00675</name>
</gene>
<dbReference type="RefSeq" id="WP_187069416.1">
    <property type="nucleotide sequence ID" value="NZ_JACRYL010000001.1"/>
</dbReference>
<keyword evidence="1" id="KW-1133">Transmembrane helix</keyword>
<name>A0ABR7KLH1_9SPHI</name>
<dbReference type="Proteomes" id="UP000652755">
    <property type="component" value="Unassembled WGS sequence"/>
</dbReference>
<feature type="transmembrane region" description="Helical" evidence="1">
    <location>
        <begin position="36"/>
        <end position="55"/>
    </location>
</feature>
<keyword evidence="3" id="KW-1185">Reference proteome</keyword>
<organism evidence="2 3">
    <name type="scientific">Pedobacter fastidiosus</name>
    <dbReference type="NCBI Taxonomy" id="2765361"/>
    <lineage>
        <taxon>Bacteria</taxon>
        <taxon>Pseudomonadati</taxon>
        <taxon>Bacteroidota</taxon>
        <taxon>Sphingobacteriia</taxon>
        <taxon>Sphingobacteriales</taxon>
        <taxon>Sphingobacteriaceae</taxon>
        <taxon>Pedobacter</taxon>
    </lineage>
</organism>
<keyword evidence="1" id="KW-0472">Membrane</keyword>
<dbReference type="EMBL" id="JACRYL010000001">
    <property type="protein sequence ID" value="MBC6108925.1"/>
    <property type="molecule type" value="Genomic_DNA"/>
</dbReference>
<feature type="transmembrane region" description="Helical" evidence="1">
    <location>
        <begin position="123"/>
        <end position="140"/>
    </location>
</feature>
<feature type="transmembrane region" description="Helical" evidence="1">
    <location>
        <begin position="6"/>
        <end position="24"/>
    </location>
</feature>
<proteinExistence type="predicted"/>
<keyword evidence="1" id="KW-0812">Transmembrane</keyword>
<accession>A0ABR7KLH1</accession>
<reference evidence="2 3" key="1">
    <citation type="submission" date="2020-08" db="EMBL/GenBank/DDBJ databases">
        <authorList>
            <person name="Sun Q."/>
            <person name="Inoue M."/>
        </authorList>
    </citation>
    <scope>NUCLEOTIDE SEQUENCE [LARGE SCALE GENOMIC DNA]</scope>
    <source>
        <strain evidence="2 3">CCM 8938</strain>
    </source>
</reference>
<evidence type="ECO:0000313" key="2">
    <source>
        <dbReference type="EMBL" id="MBC6108925.1"/>
    </source>
</evidence>
<feature type="transmembrane region" description="Helical" evidence="1">
    <location>
        <begin position="152"/>
        <end position="173"/>
    </location>
</feature>
<evidence type="ECO:0000256" key="1">
    <source>
        <dbReference type="SAM" id="Phobius"/>
    </source>
</evidence>